<name>A0AAE3ITG6_9BACI</name>
<evidence type="ECO:0000313" key="3">
    <source>
        <dbReference type="Proteomes" id="UP001209318"/>
    </source>
</evidence>
<organism evidence="2 3">
    <name type="scientific">Perspicuibacillus lycopersici</name>
    <dbReference type="NCBI Taxonomy" id="1325689"/>
    <lineage>
        <taxon>Bacteria</taxon>
        <taxon>Bacillati</taxon>
        <taxon>Bacillota</taxon>
        <taxon>Bacilli</taxon>
        <taxon>Bacillales</taxon>
        <taxon>Bacillaceae</taxon>
        <taxon>Perspicuibacillus</taxon>
    </lineage>
</organism>
<protein>
    <submittedName>
        <fullName evidence="2">Uncharacterized protein</fullName>
    </submittedName>
</protein>
<accession>A0AAE3ITG6</accession>
<keyword evidence="1" id="KW-1133">Transmembrane helix</keyword>
<proteinExistence type="predicted"/>
<gene>
    <name evidence="2" type="ORF">OEV98_06300</name>
</gene>
<dbReference type="EMBL" id="JAOUSF010000002">
    <property type="protein sequence ID" value="MCU9613161.1"/>
    <property type="molecule type" value="Genomic_DNA"/>
</dbReference>
<dbReference type="AlphaFoldDB" id="A0AAE3ITG6"/>
<dbReference type="Proteomes" id="UP001209318">
    <property type="component" value="Unassembled WGS sequence"/>
</dbReference>
<evidence type="ECO:0000256" key="1">
    <source>
        <dbReference type="SAM" id="Phobius"/>
    </source>
</evidence>
<sequence length="317" mass="36536">MLYIVLAFIALWILSAFFSYYLFYLIVVSVCSIGILTIFFWKIVWDGLYTQYRLRTDPDFQKNMEKRNERKRREKEKKLRKLSPFQQWKTKVSEKLGSFFSLVLLLGIFLGIPAGALAIGGSFLLDFPSYLFGKTNTITGYVTDYENVSGNKSLSYVLVEIENTDYVLTKPAEFYLGDKVTIDYLPHTKIIRDFEIVEDRITETTIAPVDPSVIDNPLAGSWEFSDENVYISLLLSESGSANWSKITGDDSEGTFYYGNWKYDETNKSITINVTSAEDHSWQPVEYPEEIDIQVATFTEDTLEVEIDGEKFSLTRMW</sequence>
<comment type="caution">
    <text evidence="2">The sequence shown here is derived from an EMBL/GenBank/DDBJ whole genome shotgun (WGS) entry which is preliminary data.</text>
</comment>
<feature type="transmembrane region" description="Helical" evidence="1">
    <location>
        <begin position="99"/>
        <end position="125"/>
    </location>
</feature>
<evidence type="ECO:0000313" key="2">
    <source>
        <dbReference type="EMBL" id="MCU9613161.1"/>
    </source>
</evidence>
<feature type="transmembrane region" description="Helical" evidence="1">
    <location>
        <begin position="20"/>
        <end position="45"/>
    </location>
</feature>
<dbReference type="RefSeq" id="WP_263072374.1">
    <property type="nucleotide sequence ID" value="NZ_JAOUSF010000002.1"/>
</dbReference>
<keyword evidence="1" id="KW-0472">Membrane</keyword>
<reference evidence="2" key="1">
    <citation type="submission" date="2022-10" db="EMBL/GenBank/DDBJ databases">
        <title>Description of Fervidibacillus gen. nov. in the family Fervidibacillaceae fam. nov. with two species, Fervidibacillus albus sp. nov., and Fervidibacillus halotolerans sp. nov., isolated from tidal flat sediments.</title>
        <authorList>
            <person name="Kwon K.K."/>
            <person name="Yang S.-H."/>
        </authorList>
    </citation>
    <scope>NUCLEOTIDE SEQUENCE</scope>
    <source>
        <strain evidence="2">JCM 19140</strain>
    </source>
</reference>
<keyword evidence="1" id="KW-0812">Transmembrane</keyword>
<keyword evidence="3" id="KW-1185">Reference proteome</keyword>